<dbReference type="STRING" id="1312852.EG19_06000"/>
<reference evidence="7 8" key="1">
    <citation type="submission" date="2014-04" db="EMBL/GenBank/DDBJ databases">
        <title>The Genome Sequence of Thermoanaerobaculum aquaticum MP-01, The First Cultivated Group 23 Acidobacterium.</title>
        <authorList>
            <person name="Stamps B.W."/>
            <person name="Losey N.A."/>
            <person name="Lawson P.A."/>
            <person name="Stevenson B.S."/>
        </authorList>
    </citation>
    <scope>NUCLEOTIDE SEQUENCE [LARGE SCALE GENOMIC DNA]</scope>
    <source>
        <strain evidence="7 8">MP-01</strain>
    </source>
</reference>
<proteinExistence type="predicted"/>
<feature type="transmembrane region" description="Helical" evidence="5">
    <location>
        <begin position="103"/>
        <end position="122"/>
    </location>
</feature>
<sequence length="379" mass="42365">MRKAAWASGFLVAGAVFSSRLGLANPLFLASALAAWWALRRGELSGKRWIWPLLGPIAVFWGASVLSALFSLDPTTSWRQLPRLLVFLLIPLAANLMDERAWGLLAWGLAGMAGVLSLWGLWQYGHGYDSLTMRIRGPLSHYMTYAGWLLLAFCVLLALALLSHFRGRFFFLVPAGLALVALFLSYTRNVWVGLGVGVLVLAACWRRRLLWLYPLLALAVLLVFPESVRDRLWSMLDLRQPANFDRLCMVYSGLQMVRDYPLTGVGLDMVPKLYPLYRRDDAPRYRVPHLHNNLLQIAAERGLVALAAYLWLLAAFFSQTWRRLPQLTGVPRAAVAAALSAVAAISTAGLFEYNFWDAEIQYLTFVLMGGAYAQMEARG</sequence>
<protein>
    <recommendedName>
        <fullName evidence="6">O-antigen ligase-related domain-containing protein</fullName>
    </recommendedName>
</protein>
<dbReference type="Proteomes" id="UP000027284">
    <property type="component" value="Unassembled WGS sequence"/>
</dbReference>
<comment type="subcellular location">
    <subcellularLocation>
        <location evidence="1">Membrane</location>
        <topology evidence="1">Multi-pass membrane protein</topology>
    </subcellularLocation>
</comment>
<evidence type="ECO:0000313" key="8">
    <source>
        <dbReference type="Proteomes" id="UP000027284"/>
    </source>
</evidence>
<dbReference type="InterPro" id="IPR051533">
    <property type="entry name" value="WaaL-like"/>
</dbReference>
<dbReference type="OrthoDB" id="128170at2"/>
<dbReference type="PANTHER" id="PTHR37422:SF13">
    <property type="entry name" value="LIPOPOLYSACCHARIDE BIOSYNTHESIS PROTEIN PA4999-RELATED"/>
    <property type="match status" value="1"/>
</dbReference>
<name>A0A062XXR4_9BACT</name>
<dbReference type="EMBL" id="JMFG01000023">
    <property type="protein sequence ID" value="KDA53300.1"/>
    <property type="molecule type" value="Genomic_DNA"/>
</dbReference>
<evidence type="ECO:0000256" key="2">
    <source>
        <dbReference type="ARBA" id="ARBA00022692"/>
    </source>
</evidence>
<feature type="transmembrane region" description="Helical" evidence="5">
    <location>
        <begin position="333"/>
        <end position="351"/>
    </location>
</feature>
<keyword evidence="4 5" id="KW-0472">Membrane</keyword>
<comment type="caution">
    <text evidence="7">The sequence shown here is derived from an EMBL/GenBank/DDBJ whole genome shotgun (WGS) entry which is preliminary data.</text>
</comment>
<gene>
    <name evidence="7" type="ORF">EG19_06000</name>
</gene>
<keyword evidence="3 5" id="KW-1133">Transmembrane helix</keyword>
<feature type="transmembrane region" description="Helical" evidence="5">
    <location>
        <begin position="142"/>
        <end position="163"/>
    </location>
</feature>
<keyword evidence="8" id="KW-1185">Reference proteome</keyword>
<evidence type="ECO:0000313" key="7">
    <source>
        <dbReference type="EMBL" id="KDA53300.1"/>
    </source>
</evidence>
<evidence type="ECO:0000256" key="5">
    <source>
        <dbReference type="SAM" id="Phobius"/>
    </source>
</evidence>
<feature type="transmembrane region" description="Helical" evidence="5">
    <location>
        <begin position="302"/>
        <end position="321"/>
    </location>
</feature>
<dbReference type="Pfam" id="PF04932">
    <property type="entry name" value="Wzy_C"/>
    <property type="match status" value="1"/>
</dbReference>
<evidence type="ECO:0000256" key="3">
    <source>
        <dbReference type="ARBA" id="ARBA00022989"/>
    </source>
</evidence>
<evidence type="ECO:0000256" key="1">
    <source>
        <dbReference type="ARBA" id="ARBA00004141"/>
    </source>
</evidence>
<accession>A0A062XXR4</accession>
<organism evidence="7 8">
    <name type="scientific">Thermoanaerobaculum aquaticum</name>
    <dbReference type="NCBI Taxonomy" id="1312852"/>
    <lineage>
        <taxon>Bacteria</taxon>
        <taxon>Pseudomonadati</taxon>
        <taxon>Acidobacteriota</taxon>
        <taxon>Thermoanaerobaculia</taxon>
        <taxon>Thermoanaerobaculales</taxon>
        <taxon>Thermoanaerobaculaceae</taxon>
        <taxon>Thermoanaerobaculum</taxon>
    </lineage>
</organism>
<dbReference type="InterPro" id="IPR007016">
    <property type="entry name" value="O-antigen_ligase-rel_domated"/>
</dbReference>
<evidence type="ECO:0000259" key="6">
    <source>
        <dbReference type="Pfam" id="PF04932"/>
    </source>
</evidence>
<feature type="transmembrane region" description="Helical" evidence="5">
    <location>
        <begin position="209"/>
        <end position="228"/>
    </location>
</feature>
<evidence type="ECO:0000256" key="4">
    <source>
        <dbReference type="ARBA" id="ARBA00023136"/>
    </source>
</evidence>
<dbReference type="AlphaFoldDB" id="A0A062XXR4"/>
<dbReference type="GO" id="GO:0016020">
    <property type="term" value="C:membrane"/>
    <property type="evidence" value="ECO:0007669"/>
    <property type="project" value="UniProtKB-SubCell"/>
</dbReference>
<feature type="domain" description="O-antigen ligase-related" evidence="6">
    <location>
        <begin position="176"/>
        <end position="310"/>
    </location>
</feature>
<dbReference type="RefSeq" id="WP_038049834.1">
    <property type="nucleotide sequence ID" value="NZ_JMFG01000023.1"/>
</dbReference>
<keyword evidence="2 5" id="KW-0812">Transmembrane</keyword>
<feature type="transmembrane region" description="Helical" evidence="5">
    <location>
        <begin position="169"/>
        <end position="202"/>
    </location>
</feature>
<feature type="transmembrane region" description="Helical" evidence="5">
    <location>
        <begin position="50"/>
        <end position="69"/>
    </location>
</feature>
<dbReference type="PANTHER" id="PTHR37422">
    <property type="entry name" value="TEICHURONIC ACID BIOSYNTHESIS PROTEIN TUAE"/>
    <property type="match status" value="1"/>
</dbReference>